<dbReference type="Gene3D" id="3.10.490.10">
    <property type="entry name" value="Gamma-glutamyl cyclotransferase-like"/>
    <property type="match status" value="1"/>
</dbReference>
<keyword evidence="7" id="KW-1185">Reference proteome</keyword>
<dbReference type="GO" id="GO:0061928">
    <property type="term" value="F:glutathione specific gamma-glutamylcyclotransferase activity"/>
    <property type="evidence" value="ECO:0007669"/>
    <property type="project" value="UniProtKB-EC"/>
</dbReference>
<dbReference type="InterPro" id="IPR013024">
    <property type="entry name" value="GGCT-like"/>
</dbReference>
<evidence type="ECO:0000256" key="1">
    <source>
        <dbReference type="ARBA" id="ARBA00009662"/>
    </source>
</evidence>
<evidence type="ECO:0000313" key="7">
    <source>
        <dbReference type="Proteomes" id="UP001152799"/>
    </source>
</evidence>
<dbReference type="InterPro" id="IPR036568">
    <property type="entry name" value="GGCT-like_sf"/>
</dbReference>
<comment type="catalytic activity">
    <reaction evidence="4">
        <text>glutathione = L-cysteinylglycine + 5-oxo-L-proline</text>
        <dbReference type="Rhea" id="RHEA:47724"/>
        <dbReference type="ChEBI" id="CHEBI:57925"/>
        <dbReference type="ChEBI" id="CHEBI:58402"/>
        <dbReference type="ChEBI" id="CHEBI:61694"/>
        <dbReference type="EC" id="4.3.2.7"/>
    </reaction>
</comment>
<dbReference type="CDD" id="cd06661">
    <property type="entry name" value="GGCT_like"/>
    <property type="match status" value="1"/>
</dbReference>
<dbReference type="Proteomes" id="UP001152799">
    <property type="component" value="Chromosome 7"/>
</dbReference>
<evidence type="ECO:0000256" key="3">
    <source>
        <dbReference type="ARBA" id="ARBA00023239"/>
    </source>
</evidence>
<protein>
    <recommendedName>
        <fullName evidence="2">glutathione-specific gamma-glutamylcyclotransferase</fullName>
        <ecNumber evidence="2">4.3.2.7</ecNumber>
    </recommendedName>
</protein>
<proteinExistence type="inferred from homology"/>
<organism evidence="6 7">
    <name type="scientific">Ceutorhynchus assimilis</name>
    <name type="common">cabbage seed weevil</name>
    <dbReference type="NCBI Taxonomy" id="467358"/>
    <lineage>
        <taxon>Eukaryota</taxon>
        <taxon>Metazoa</taxon>
        <taxon>Ecdysozoa</taxon>
        <taxon>Arthropoda</taxon>
        <taxon>Hexapoda</taxon>
        <taxon>Insecta</taxon>
        <taxon>Pterygota</taxon>
        <taxon>Neoptera</taxon>
        <taxon>Endopterygota</taxon>
        <taxon>Coleoptera</taxon>
        <taxon>Polyphaga</taxon>
        <taxon>Cucujiformia</taxon>
        <taxon>Curculionidae</taxon>
        <taxon>Ceutorhynchinae</taxon>
        <taxon>Ceutorhynchus</taxon>
    </lineage>
</organism>
<reference evidence="6" key="1">
    <citation type="submission" date="2022-01" db="EMBL/GenBank/DDBJ databases">
        <authorList>
            <person name="King R."/>
        </authorList>
    </citation>
    <scope>NUCLEOTIDE SEQUENCE</scope>
</reference>
<comment type="similarity">
    <text evidence="1">Belongs to the gamma-glutamylcyclotransferase family. ChaC subfamily.</text>
</comment>
<dbReference type="OrthoDB" id="1933483at2759"/>
<dbReference type="AlphaFoldDB" id="A0A9P0DK14"/>
<dbReference type="EC" id="4.3.2.7" evidence="2"/>
<name>A0A9P0DK14_9CUCU</name>
<dbReference type="EMBL" id="OU892283">
    <property type="protein sequence ID" value="CAH1133392.1"/>
    <property type="molecule type" value="Genomic_DNA"/>
</dbReference>
<dbReference type="SUPFAM" id="SSF110857">
    <property type="entry name" value="Gamma-glutamyl cyclotransferase-like"/>
    <property type="match status" value="1"/>
</dbReference>
<evidence type="ECO:0000313" key="6">
    <source>
        <dbReference type="EMBL" id="CAH1133392.1"/>
    </source>
</evidence>
<dbReference type="GO" id="GO:0005737">
    <property type="term" value="C:cytoplasm"/>
    <property type="evidence" value="ECO:0007669"/>
    <property type="project" value="TreeGrafter"/>
</dbReference>
<gene>
    <name evidence="6" type="ORF">CEUTPL_LOCUS11846</name>
</gene>
<dbReference type="Pfam" id="PF04752">
    <property type="entry name" value="ChaC"/>
    <property type="match status" value="1"/>
</dbReference>
<feature type="compositionally biased region" description="Basic and acidic residues" evidence="5">
    <location>
        <begin position="228"/>
        <end position="240"/>
    </location>
</feature>
<evidence type="ECO:0000256" key="5">
    <source>
        <dbReference type="SAM" id="MobiDB-lite"/>
    </source>
</evidence>
<evidence type="ECO:0000256" key="2">
    <source>
        <dbReference type="ARBA" id="ARBA00012344"/>
    </source>
</evidence>
<feature type="region of interest" description="Disordered" evidence="5">
    <location>
        <begin position="219"/>
        <end position="240"/>
    </location>
</feature>
<dbReference type="GO" id="GO:0006751">
    <property type="term" value="P:glutathione catabolic process"/>
    <property type="evidence" value="ECO:0007669"/>
    <property type="project" value="InterPro"/>
</dbReference>
<accession>A0A9P0DK14</accession>
<keyword evidence="3" id="KW-0456">Lyase</keyword>
<evidence type="ECO:0000256" key="4">
    <source>
        <dbReference type="ARBA" id="ARBA00048073"/>
    </source>
</evidence>
<dbReference type="InterPro" id="IPR006840">
    <property type="entry name" value="ChaC"/>
</dbReference>
<dbReference type="PANTHER" id="PTHR12192:SF26">
    <property type="entry name" value="GLUTATHIONE-SPECIFIC GAMMA-GLUTAMYLCYCLOTRANSFERASE 1"/>
    <property type="match status" value="1"/>
</dbReference>
<sequence length="255" mass="28546">MDAEPDNDSVALENKVFASETKCLWVYAYGSLCWRPGFDFHKAVPGYVNGFQRRFWQGNTTHRGTSDMPGRVATLVEDSEGQVYGVAFAISGSAALPYLSQRECTQGGYISKFIDFFPLEGESFKVLVYVATPLNPHWLGDADIDEIADQIINCKGESGHNVEYLVRLANFMRHHFPDKCDNHLYSLEEKVLDIVRTKEMCLKTLMGTGEGCISFVRRSSSAGSSPGSERRNRGEVETFEHTARVPGKKLRCLNI</sequence>
<dbReference type="PANTHER" id="PTHR12192">
    <property type="entry name" value="CATION TRANSPORT PROTEIN CHAC-RELATED"/>
    <property type="match status" value="1"/>
</dbReference>